<evidence type="ECO:0000256" key="11">
    <source>
        <dbReference type="ARBA" id="ARBA00023014"/>
    </source>
</evidence>
<evidence type="ECO:0000256" key="17">
    <source>
        <dbReference type="ARBA" id="ARBA00080114"/>
    </source>
</evidence>
<dbReference type="InterPro" id="IPR009051">
    <property type="entry name" value="Helical_ferredxn"/>
</dbReference>
<comment type="catalytic activity">
    <reaction evidence="14">
        <text>2 L-glutamate + NADP(+) = L-glutamine + 2-oxoglutarate + NADPH + H(+)</text>
        <dbReference type="Rhea" id="RHEA:15501"/>
        <dbReference type="ChEBI" id="CHEBI:15378"/>
        <dbReference type="ChEBI" id="CHEBI:16810"/>
        <dbReference type="ChEBI" id="CHEBI:29985"/>
        <dbReference type="ChEBI" id="CHEBI:57783"/>
        <dbReference type="ChEBI" id="CHEBI:58349"/>
        <dbReference type="ChEBI" id="CHEBI:58359"/>
        <dbReference type="EC" id="1.4.1.13"/>
    </reaction>
</comment>
<reference evidence="19" key="2">
    <citation type="submission" date="2020-02" db="EMBL/GenBank/DDBJ databases">
        <authorList>
            <consortium name="NCBI Pathogen Detection Project"/>
        </authorList>
    </citation>
    <scope>NUCLEOTIDE SEQUENCE</scope>
    <source>
        <strain evidence="19">MA.CCC_In-Sin1</strain>
    </source>
</reference>
<keyword evidence="12" id="KW-0314">Glutamate biosynthesis</keyword>
<dbReference type="PANTHER" id="PTHR42783">
    <property type="entry name" value="GLUTAMATE SYNTHASE [NADPH] SMALL CHAIN"/>
    <property type="match status" value="1"/>
</dbReference>
<evidence type="ECO:0000256" key="10">
    <source>
        <dbReference type="ARBA" id="ARBA00023004"/>
    </source>
</evidence>
<evidence type="ECO:0000256" key="8">
    <source>
        <dbReference type="ARBA" id="ARBA00022857"/>
    </source>
</evidence>
<evidence type="ECO:0000256" key="7">
    <source>
        <dbReference type="ARBA" id="ARBA00022723"/>
    </source>
</evidence>
<evidence type="ECO:0000256" key="2">
    <source>
        <dbReference type="ARBA" id="ARBA00004802"/>
    </source>
</evidence>
<dbReference type="PROSITE" id="PS51379">
    <property type="entry name" value="4FE4S_FER_2"/>
    <property type="match status" value="1"/>
</dbReference>
<evidence type="ECO:0000256" key="1">
    <source>
        <dbReference type="ARBA" id="ARBA00001966"/>
    </source>
</evidence>
<dbReference type="InterPro" id="IPR023753">
    <property type="entry name" value="FAD/NAD-binding_dom"/>
</dbReference>
<dbReference type="InterPro" id="IPR028261">
    <property type="entry name" value="DPD_II"/>
</dbReference>
<reference evidence="19" key="1">
    <citation type="journal article" date="2018" name="Genome Biol.">
        <title>SKESA: strategic k-mer extension for scrupulous assemblies.</title>
        <authorList>
            <person name="Souvorov A."/>
            <person name="Agarwala R."/>
            <person name="Lipman D.J."/>
        </authorList>
    </citation>
    <scope>NUCLEOTIDE SEQUENCE</scope>
    <source>
        <strain evidence="19">MA.CCC_In-Sin1</strain>
    </source>
</reference>
<dbReference type="SUPFAM" id="SSF46548">
    <property type="entry name" value="alpha-helical ferredoxin"/>
    <property type="match status" value="1"/>
</dbReference>
<feature type="domain" description="4Fe-4S ferredoxin-type" evidence="18">
    <location>
        <begin position="38"/>
        <end position="69"/>
    </location>
</feature>
<keyword evidence="5" id="KW-0004">4Fe-4S</keyword>
<keyword evidence="6" id="KW-0028">Amino-acid biosynthesis</keyword>
<organism evidence="19">
    <name type="scientific">Salmonella enterica</name>
    <name type="common">Salmonella choleraesuis</name>
    <dbReference type="NCBI Taxonomy" id="28901"/>
    <lineage>
        <taxon>Bacteria</taxon>
        <taxon>Pseudomonadati</taxon>
        <taxon>Pseudomonadota</taxon>
        <taxon>Gammaproteobacteria</taxon>
        <taxon>Enterobacterales</taxon>
        <taxon>Enterobacteriaceae</taxon>
        <taxon>Salmonella</taxon>
    </lineage>
</organism>
<dbReference type="InterPro" id="IPR036188">
    <property type="entry name" value="FAD/NAD-bd_sf"/>
</dbReference>
<dbReference type="InterPro" id="IPR006006">
    <property type="entry name" value="GltD-like"/>
</dbReference>
<dbReference type="PRINTS" id="PR00419">
    <property type="entry name" value="ADXRDTASE"/>
</dbReference>
<dbReference type="GO" id="GO:0004355">
    <property type="term" value="F:glutamate synthase (NADPH) activity"/>
    <property type="evidence" value="ECO:0007669"/>
    <property type="project" value="UniProtKB-EC"/>
</dbReference>
<evidence type="ECO:0000256" key="6">
    <source>
        <dbReference type="ARBA" id="ARBA00022605"/>
    </source>
</evidence>
<sequence length="482" mass="53145">MSQNVYQFIDLQRVDPPKKPLKIRKIEFVEIYEPFSEGQAKAQADRCLSCGNPYCEWKCPVHNYIPNWLKLANEGRIFEAAELSHQTNTLPEVCGRVCPQDRLCEGSCTLHDEFGAVTIGNIERYINDKAFEMGWRPDMTGVRQTDKRVAIIGAGPAGLACADVLTRNGVKAVVFDRHPEIGGLLTFGIPAFKLEKEVMTRRREIFTGMGIEFKLNTEVGRDVELDELLKEYDAVFLGVGTYQSMRGGLENENADGVFDALPFLIANTKQIMGFGETSDEPYVSMEGKRVVVLGGGDTAMDCVRTSIRQGATHVTCAYRRDEENMPGSRREVKNAREEGVEFQFNVQPLGIEVNANGKVSGVKMVRTEMGEPDAKGRRRAEIVAGSEHVVPADAVVMAFGFRPHSMEWLAKHSVELDSQGRIIAPERSDNAFQTSNPKIFAGGDIVRGSDLVVTAIAEGRKAADGIMNYLEAYSAASSAISC</sequence>
<dbReference type="Gene3D" id="1.10.1060.10">
    <property type="entry name" value="Alpha-helical ferredoxin"/>
    <property type="match status" value="1"/>
</dbReference>
<comment type="pathway">
    <text evidence="3">Nitrogen metabolism.</text>
</comment>
<dbReference type="EC" id="1.4.1.13" evidence="4"/>
<dbReference type="Gene3D" id="3.50.50.60">
    <property type="entry name" value="FAD/NAD(P)-binding domain"/>
    <property type="match status" value="2"/>
</dbReference>
<dbReference type="NCBIfam" id="TIGR01318">
    <property type="entry name" value="gltD_gamma_fam"/>
    <property type="match status" value="1"/>
</dbReference>
<dbReference type="GO" id="GO:0046872">
    <property type="term" value="F:metal ion binding"/>
    <property type="evidence" value="ECO:0007669"/>
    <property type="project" value="UniProtKB-KW"/>
</dbReference>
<gene>
    <name evidence="19" type="ORF">G9B72_001940</name>
</gene>
<evidence type="ECO:0000313" key="19">
    <source>
        <dbReference type="EMBL" id="HAF2155835.1"/>
    </source>
</evidence>
<dbReference type="FunFam" id="1.10.1060.10:FF:000004">
    <property type="entry name" value="Glutamate synthase, small subunit"/>
    <property type="match status" value="1"/>
</dbReference>
<dbReference type="FunFam" id="3.50.50.60:FF:000077">
    <property type="entry name" value="Glutamate synthase small subunit"/>
    <property type="match status" value="1"/>
</dbReference>
<keyword evidence="11" id="KW-0411">Iron-sulfur</keyword>
<dbReference type="FunFam" id="3.50.50.60:FF:000068">
    <property type="entry name" value="Glutamate synthase small subunit"/>
    <property type="match status" value="1"/>
</dbReference>
<dbReference type="GO" id="GO:0051539">
    <property type="term" value="F:4 iron, 4 sulfur cluster binding"/>
    <property type="evidence" value="ECO:0007669"/>
    <property type="project" value="UniProtKB-KW"/>
</dbReference>
<dbReference type="InterPro" id="IPR017896">
    <property type="entry name" value="4Fe4S_Fe-S-bd"/>
</dbReference>
<protein>
    <recommendedName>
        <fullName evidence="16">Glutamate synthase [NADPH] small chain</fullName>
        <ecNumber evidence="4">1.4.1.13</ecNumber>
    </recommendedName>
    <alternativeName>
        <fullName evidence="17">Glutamate synthase subunit beta</fullName>
    </alternativeName>
</protein>
<dbReference type="Pfam" id="PF14691">
    <property type="entry name" value="Fer4_20"/>
    <property type="match status" value="1"/>
</dbReference>
<accession>A0A743T105</accession>
<proteinExistence type="predicted"/>
<evidence type="ECO:0000256" key="15">
    <source>
        <dbReference type="ARBA" id="ARBA00053198"/>
    </source>
</evidence>
<dbReference type="GO" id="GO:0006537">
    <property type="term" value="P:glutamate biosynthetic process"/>
    <property type="evidence" value="ECO:0007669"/>
    <property type="project" value="UniProtKB-KW"/>
</dbReference>
<dbReference type="AlphaFoldDB" id="A0A743T105"/>
<evidence type="ECO:0000259" key="18">
    <source>
        <dbReference type="PROSITE" id="PS51379"/>
    </source>
</evidence>
<comment type="function">
    <text evidence="15">Catalyzes the conversion of L-glutamine and 2-oxoglutarate into two molecules of L-glutamate.</text>
</comment>
<dbReference type="PANTHER" id="PTHR42783:SF3">
    <property type="entry name" value="GLUTAMATE SYNTHASE [NADPH] SMALL CHAIN-RELATED"/>
    <property type="match status" value="1"/>
</dbReference>
<evidence type="ECO:0000256" key="3">
    <source>
        <dbReference type="ARBA" id="ARBA00004909"/>
    </source>
</evidence>
<evidence type="ECO:0000256" key="9">
    <source>
        <dbReference type="ARBA" id="ARBA00023002"/>
    </source>
</evidence>
<evidence type="ECO:0000256" key="16">
    <source>
        <dbReference type="ARBA" id="ARBA00073489"/>
    </source>
</evidence>
<comment type="cofactor">
    <cofactor evidence="1">
        <name>[4Fe-4S] cluster</name>
        <dbReference type="ChEBI" id="CHEBI:49883"/>
    </cofactor>
</comment>
<keyword evidence="10" id="KW-0408">Iron</keyword>
<keyword evidence="7" id="KW-0479">Metal-binding</keyword>
<evidence type="ECO:0000256" key="13">
    <source>
        <dbReference type="ARBA" id="ARBA00037898"/>
    </source>
</evidence>
<evidence type="ECO:0000256" key="14">
    <source>
        <dbReference type="ARBA" id="ARBA00048151"/>
    </source>
</evidence>
<comment type="caution">
    <text evidence="19">The sequence shown here is derived from an EMBL/GenBank/DDBJ whole genome shotgun (WGS) entry which is preliminary data.</text>
</comment>
<evidence type="ECO:0000256" key="5">
    <source>
        <dbReference type="ARBA" id="ARBA00022485"/>
    </source>
</evidence>
<keyword evidence="9" id="KW-0560">Oxidoreductase</keyword>
<name>A0A743T105_SALER</name>
<dbReference type="EMBL" id="DAAUOP010000002">
    <property type="protein sequence ID" value="HAF2155835.1"/>
    <property type="molecule type" value="Genomic_DNA"/>
</dbReference>
<comment type="pathway">
    <text evidence="13">Amino-acid biosynthesis; L-glutamate biosynthesis via GLT pathway; L-glutamate from 2-oxoglutarate and L-glutamine (NADP(+) route): step 1/1.</text>
</comment>
<evidence type="ECO:0000256" key="4">
    <source>
        <dbReference type="ARBA" id="ARBA00012079"/>
    </source>
</evidence>
<keyword evidence="8" id="KW-0521">NADP</keyword>
<comment type="pathway">
    <text evidence="2">Energy metabolism; nitrogen metabolism.</text>
</comment>
<dbReference type="SUPFAM" id="SSF51971">
    <property type="entry name" value="Nucleotide-binding domain"/>
    <property type="match status" value="1"/>
</dbReference>
<dbReference type="Pfam" id="PF07992">
    <property type="entry name" value="Pyr_redox_2"/>
    <property type="match status" value="1"/>
</dbReference>
<evidence type="ECO:0000256" key="12">
    <source>
        <dbReference type="ARBA" id="ARBA00023164"/>
    </source>
</evidence>